<dbReference type="GO" id="GO:0016746">
    <property type="term" value="F:acyltransferase activity"/>
    <property type="evidence" value="ECO:0007669"/>
    <property type="project" value="UniProtKB-KW"/>
</dbReference>
<reference evidence="3" key="1">
    <citation type="submission" date="2017-01" db="EMBL/GenBank/DDBJ databases">
        <authorList>
            <person name="Varghese N."/>
            <person name="Submissions S."/>
        </authorList>
    </citation>
    <scope>NUCLEOTIDE SEQUENCE [LARGE SCALE GENOMIC DNA]</scope>
    <source>
        <strain evidence="3">CGMCC 1.7737</strain>
    </source>
</reference>
<dbReference type="AlphaFoldDB" id="A0A1N7EZ75"/>
<organism evidence="2 3">
    <name type="scientific">Haladaptatus litoreus</name>
    <dbReference type="NCBI Taxonomy" id="553468"/>
    <lineage>
        <taxon>Archaea</taxon>
        <taxon>Methanobacteriati</taxon>
        <taxon>Methanobacteriota</taxon>
        <taxon>Stenosarchaea group</taxon>
        <taxon>Halobacteria</taxon>
        <taxon>Halobacteriales</taxon>
        <taxon>Haladaptataceae</taxon>
        <taxon>Haladaptatus</taxon>
    </lineage>
</organism>
<dbReference type="OrthoDB" id="259975at2157"/>
<dbReference type="PANTHER" id="PTHR34180:SF1">
    <property type="entry name" value="BETA-ALANYL-DOPAMINE_CARCININE HYDROLASE"/>
    <property type="match status" value="1"/>
</dbReference>
<dbReference type="Proteomes" id="UP000186914">
    <property type="component" value="Unassembled WGS sequence"/>
</dbReference>
<protein>
    <submittedName>
        <fullName evidence="2">Isopenicillin-N N-acyltransferase like protein</fullName>
    </submittedName>
</protein>
<gene>
    <name evidence="2" type="ORF">SAMN05421858_4644</name>
</gene>
<dbReference type="EMBL" id="FTNO01000007">
    <property type="protein sequence ID" value="SIR93235.1"/>
    <property type="molecule type" value="Genomic_DNA"/>
</dbReference>
<dbReference type="InterPro" id="IPR047794">
    <property type="entry name" value="C45_proenzyme-like"/>
</dbReference>
<evidence type="ECO:0000313" key="3">
    <source>
        <dbReference type="Proteomes" id="UP000186914"/>
    </source>
</evidence>
<dbReference type="Gene3D" id="1.10.10.2120">
    <property type="match status" value="1"/>
</dbReference>
<accession>A0A1N7EZ75</accession>
<dbReference type="InterPro" id="IPR047801">
    <property type="entry name" value="Peptidase_C45"/>
</dbReference>
<dbReference type="RefSeq" id="WP_076433025.1">
    <property type="nucleotide sequence ID" value="NZ_FTNO01000007.1"/>
</dbReference>
<evidence type="ECO:0000259" key="1">
    <source>
        <dbReference type="Pfam" id="PF03417"/>
    </source>
</evidence>
<keyword evidence="2" id="KW-0012">Acyltransferase</keyword>
<dbReference type="NCBIfam" id="NF040521">
    <property type="entry name" value="C45_proenzyme"/>
    <property type="match status" value="1"/>
</dbReference>
<sequence length="361" mass="40209">MTSLPHLVLTGSPYERGLTHGEAFAAEIRANVETYLTRFAHHGATEEAVRRQASEYVPLIEEWNADYASELRGIADGSGVMIEEITLLNVRYEILYASYSDQTTKTHGCTSFGLLPMATADGETYIGQNWDWAAPIADTLLVAEIHQSAKSDHIAITEAGIVGGKMGVNEQGIGLVINGLVSPDDGDHPFRKPFHLRCREILDATRYDSALESIVATPHACSANYVVGHGDGEVIDIETSPNRTDYIYPQNGIVTHANHFMTPDFESRMERQLPDSLYRANRLRRLFEHRRGEIDSNIMKSALRDHFGRPASICRHEDPDAPSEECSQTDTSVILNLDDCILHATYGPPCDEDYQIYRLCQ</sequence>
<name>A0A1N7EZ75_9EURY</name>
<dbReference type="Gene3D" id="3.60.60.10">
    <property type="entry name" value="Penicillin V Acylase, Chain A"/>
    <property type="match status" value="1"/>
</dbReference>
<keyword evidence="2" id="KW-0808">Transferase</keyword>
<feature type="domain" description="Peptidase C45 hydrolase" evidence="1">
    <location>
        <begin position="121"/>
        <end position="316"/>
    </location>
</feature>
<proteinExistence type="predicted"/>
<dbReference type="PANTHER" id="PTHR34180">
    <property type="entry name" value="PEPTIDASE C45"/>
    <property type="match status" value="1"/>
</dbReference>
<dbReference type="InterPro" id="IPR005079">
    <property type="entry name" value="Peptidase_C45_hydrolase"/>
</dbReference>
<evidence type="ECO:0000313" key="2">
    <source>
        <dbReference type="EMBL" id="SIR93235.1"/>
    </source>
</evidence>
<dbReference type="Pfam" id="PF03417">
    <property type="entry name" value="AAT"/>
    <property type="match status" value="1"/>
</dbReference>
<keyword evidence="3" id="KW-1185">Reference proteome</keyword>